<organism evidence="1 2">
    <name type="scientific">Agrobacterium tumefaciens</name>
    <dbReference type="NCBI Taxonomy" id="358"/>
    <lineage>
        <taxon>Bacteria</taxon>
        <taxon>Pseudomonadati</taxon>
        <taxon>Pseudomonadota</taxon>
        <taxon>Alphaproteobacteria</taxon>
        <taxon>Hyphomicrobiales</taxon>
        <taxon>Rhizobiaceae</taxon>
        <taxon>Rhizobium/Agrobacterium group</taxon>
        <taxon>Agrobacterium</taxon>
        <taxon>Agrobacterium tumefaciens complex</taxon>
    </lineage>
</organism>
<geneLocation type="plasmid" evidence="2">
    <name>patcfbp5877b</name>
</geneLocation>
<keyword evidence="1" id="KW-0614">Plasmid</keyword>
<proteinExistence type="predicted"/>
<gene>
    <name evidence="1" type="ORF">CFBP5877_27395</name>
</gene>
<evidence type="ECO:0000313" key="1">
    <source>
        <dbReference type="EMBL" id="QCL82823.1"/>
    </source>
</evidence>
<reference evidence="1 2" key="1">
    <citation type="submission" date="2019-04" db="EMBL/GenBank/DDBJ databases">
        <title>Complete genome sequence of Agrobacterium tumefaciens CFBP5877.</title>
        <authorList>
            <person name="Huang Y.-Y."/>
            <person name="Chiang H.-Y."/>
            <person name="Chou L."/>
            <person name="Lai E.-M."/>
            <person name="Kuo C.-H."/>
        </authorList>
    </citation>
    <scope>NUCLEOTIDE SEQUENCE [LARGE SCALE GENOMIC DNA]</scope>
    <source>
        <strain evidence="1 2">CFBP5877</strain>
        <plasmid evidence="2">patcfbp5877b</plasmid>
    </source>
</reference>
<dbReference type="AlphaFoldDB" id="A0AAE6BHJ5"/>
<sequence length="66" mass="7007">MRKSANVFATKTAATSEKWALITGASSGLGVEFAQLGARPKNTSKLHRLASRKAGAARHQQTVGRK</sequence>
<dbReference type="SUPFAM" id="SSF51735">
    <property type="entry name" value="NAD(P)-binding Rossmann-fold domains"/>
    <property type="match status" value="1"/>
</dbReference>
<accession>A0AAE6BHJ5</accession>
<evidence type="ECO:0000313" key="2">
    <source>
        <dbReference type="Proteomes" id="UP000298579"/>
    </source>
</evidence>
<dbReference type="EMBL" id="CP039900">
    <property type="protein sequence ID" value="QCL82823.1"/>
    <property type="molecule type" value="Genomic_DNA"/>
</dbReference>
<dbReference type="InterPro" id="IPR036291">
    <property type="entry name" value="NAD(P)-bd_dom_sf"/>
</dbReference>
<dbReference type="Proteomes" id="UP000298579">
    <property type="component" value="Plasmid pAtCFBP5877b"/>
</dbReference>
<protein>
    <submittedName>
        <fullName evidence="1">Uncharacterized protein</fullName>
    </submittedName>
</protein>
<name>A0AAE6BHJ5_AGRTU</name>